<dbReference type="InterPro" id="IPR011712">
    <property type="entry name" value="Sig_transdc_His_kin_sub3_dim/P"/>
</dbReference>
<dbReference type="EMBL" id="JAVDUJ010000001">
    <property type="protein sequence ID" value="MDR6939208.1"/>
    <property type="molecule type" value="Genomic_DNA"/>
</dbReference>
<evidence type="ECO:0000256" key="6">
    <source>
        <dbReference type="ARBA" id="ARBA00022777"/>
    </source>
</evidence>
<dbReference type="Gene3D" id="1.20.5.1930">
    <property type="match status" value="1"/>
</dbReference>
<evidence type="ECO:0000256" key="11">
    <source>
        <dbReference type="SAM" id="Phobius"/>
    </source>
</evidence>
<proteinExistence type="predicted"/>
<keyword evidence="7" id="KW-0067">ATP-binding</keyword>
<dbReference type="Pfam" id="PF02518">
    <property type="entry name" value="HATPase_c"/>
    <property type="match status" value="1"/>
</dbReference>
<dbReference type="Gene3D" id="3.30.565.10">
    <property type="entry name" value="Histidine kinase-like ATPase, C-terminal domain"/>
    <property type="match status" value="1"/>
</dbReference>
<feature type="transmembrane region" description="Helical" evidence="11">
    <location>
        <begin position="12"/>
        <end position="30"/>
    </location>
</feature>
<keyword evidence="6 13" id="KW-0418">Kinase</keyword>
<dbReference type="PANTHER" id="PTHR24421:SF10">
    <property type="entry name" value="NITRATE_NITRITE SENSOR PROTEIN NARQ"/>
    <property type="match status" value="1"/>
</dbReference>
<dbReference type="CDD" id="cd16917">
    <property type="entry name" value="HATPase_UhpB-NarQ-NarX-like"/>
    <property type="match status" value="1"/>
</dbReference>
<organism evidence="13 14">
    <name type="scientific">Arcanobacterium hippocoleae</name>
    <dbReference type="NCBI Taxonomy" id="149017"/>
    <lineage>
        <taxon>Bacteria</taxon>
        <taxon>Bacillati</taxon>
        <taxon>Actinomycetota</taxon>
        <taxon>Actinomycetes</taxon>
        <taxon>Actinomycetales</taxon>
        <taxon>Actinomycetaceae</taxon>
        <taxon>Arcanobacterium</taxon>
    </lineage>
</organism>
<feature type="domain" description="Histidine kinase/HSP90-like ATPase" evidence="12">
    <location>
        <begin position="299"/>
        <end position="392"/>
    </location>
</feature>
<dbReference type="InterPro" id="IPR055558">
    <property type="entry name" value="DUF7134"/>
</dbReference>
<feature type="transmembrane region" description="Helical" evidence="11">
    <location>
        <begin position="136"/>
        <end position="155"/>
    </location>
</feature>
<evidence type="ECO:0000256" key="10">
    <source>
        <dbReference type="SAM" id="MobiDB-lite"/>
    </source>
</evidence>
<feature type="transmembrane region" description="Helical" evidence="11">
    <location>
        <begin position="111"/>
        <end position="130"/>
    </location>
</feature>
<keyword evidence="9" id="KW-0175">Coiled coil</keyword>
<evidence type="ECO:0000256" key="4">
    <source>
        <dbReference type="ARBA" id="ARBA00022679"/>
    </source>
</evidence>
<dbReference type="PANTHER" id="PTHR24421">
    <property type="entry name" value="NITRATE/NITRITE SENSOR PROTEIN NARX-RELATED"/>
    <property type="match status" value="1"/>
</dbReference>
<dbReference type="InterPro" id="IPR036890">
    <property type="entry name" value="HATPase_C_sf"/>
</dbReference>
<keyword evidence="11" id="KW-0812">Transmembrane</keyword>
<keyword evidence="11" id="KW-0472">Membrane</keyword>
<dbReference type="GO" id="GO:0016301">
    <property type="term" value="F:kinase activity"/>
    <property type="evidence" value="ECO:0007669"/>
    <property type="project" value="UniProtKB-KW"/>
</dbReference>
<evidence type="ECO:0000313" key="13">
    <source>
        <dbReference type="EMBL" id="MDR6939208.1"/>
    </source>
</evidence>
<keyword evidence="8" id="KW-0902">Two-component regulatory system</keyword>
<dbReference type="SUPFAM" id="SSF55874">
    <property type="entry name" value="ATPase domain of HSP90 chaperone/DNA topoisomerase II/histidine kinase"/>
    <property type="match status" value="1"/>
</dbReference>
<protein>
    <recommendedName>
        <fullName evidence="2">histidine kinase</fullName>
        <ecNumber evidence="2">2.7.13.3</ecNumber>
    </recommendedName>
</protein>
<feature type="region of interest" description="Disordered" evidence="10">
    <location>
        <begin position="396"/>
        <end position="422"/>
    </location>
</feature>
<evidence type="ECO:0000256" key="8">
    <source>
        <dbReference type="ARBA" id="ARBA00023012"/>
    </source>
</evidence>
<comment type="caution">
    <text evidence="13">The sequence shown here is derived from an EMBL/GenBank/DDBJ whole genome shotgun (WGS) entry which is preliminary data.</text>
</comment>
<dbReference type="Pfam" id="PF07730">
    <property type="entry name" value="HisKA_3"/>
    <property type="match status" value="1"/>
</dbReference>
<dbReference type="InterPro" id="IPR050482">
    <property type="entry name" value="Sensor_HK_TwoCompSys"/>
</dbReference>
<gene>
    <name evidence="13" type="ORF">J2S36_000751</name>
</gene>
<dbReference type="RefSeq" id="WP_309955713.1">
    <property type="nucleotide sequence ID" value="NZ_CP136414.1"/>
</dbReference>
<sequence>MNLEQKLQLKRAQFPVDVLFALLAFVLWLLSFHAVSAWLTPLGNITIILAGIFSCFAFALRSGFPNTSTFVIFSALLIRYLISPTFLLPADACLIFALYYVSVHGSVPARLASLIAALIGGALLSLPFFISQMTLNSTVILLLSETILLITALLGSLKRLRNEQLAALQRQEIASARNEIHNAEIAVAAERTRIAREMHDIVAHTLSVVITQADGGRYAAKANPQAAAAALENIAEMSRAALADIRSIIGVLRDPKESAQQLRPQPIGTDIAELISRIKDAGKEISYIRIGQPRSLPVGLGNALYRICQEALTNSMKHAGPNAAIAVILKWEENNISLEIIDDGRGAATKNDGHGHGLIGMRERAAVFGGTIEAGAKAQGGFRVKAVIPFPAETQQDSIKRVSSKYLQSQETSRGNKRPDEI</sequence>
<reference evidence="13 14" key="1">
    <citation type="submission" date="2023-07" db="EMBL/GenBank/DDBJ databases">
        <title>Sequencing the genomes of 1000 actinobacteria strains.</title>
        <authorList>
            <person name="Klenk H.-P."/>
        </authorList>
    </citation>
    <scope>NUCLEOTIDE SEQUENCE [LARGE SCALE GENOMIC DNA]</scope>
    <source>
        <strain evidence="13 14">DSM 15539</strain>
    </source>
</reference>
<dbReference type="SMART" id="SM00387">
    <property type="entry name" value="HATPase_c"/>
    <property type="match status" value="1"/>
</dbReference>
<feature type="transmembrane region" description="Helical" evidence="11">
    <location>
        <begin position="42"/>
        <end position="64"/>
    </location>
</feature>
<comment type="catalytic activity">
    <reaction evidence="1">
        <text>ATP + protein L-histidine = ADP + protein N-phospho-L-histidine.</text>
        <dbReference type="EC" id="2.7.13.3"/>
    </reaction>
</comment>
<feature type="coiled-coil region" evidence="9">
    <location>
        <begin position="166"/>
        <end position="193"/>
    </location>
</feature>
<evidence type="ECO:0000256" key="3">
    <source>
        <dbReference type="ARBA" id="ARBA00022553"/>
    </source>
</evidence>
<evidence type="ECO:0000256" key="7">
    <source>
        <dbReference type="ARBA" id="ARBA00022840"/>
    </source>
</evidence>
<keyword evidence="3" id="KW-0597">Phosphoprotein</keyword>
<name>A0ABU1T1L0_9ACTO</name>
<evidence type="ECO:0000256" key="5">
    <source>
        <dbReference type="ARBA" id="ARBA00022741"/>
    </source>
</evidence>
<keyword evidence="4" id="KW-0808">Transferase</keyword>
<accession>A0ABU1T1L0</accession>
<feature type="transmembrane region" description="Helical" evidence="11">
    <location>
        <begin position="70"/>
        <end position="99"/>
    </location>
</feature>
<evidence type="ECO:0000256" key="9">
    <source>
        <dbReference type="SAM" id="Coils"/>
    </source>
</evidence>
<dbReference type="InterPro" id="IPR003594">
    <property type="entry name" value="HATPase_dom"/>
</dbReference>
<evidence type="ECO:0000256" key="2">
    <source>
        <dbReference type="ARBA" id="ARBA00012438"/>
    </source>
</evidence>
<dbReference type="Proteomes" id="UP001266099">
    <property type="component" value="Unassembled WGS sequence"/>
</dbReference>
<evidence type="ECO:0000256" key="1">
    <source>
        <dbReference type="ARBA" id="ARBA00000085"/>
    </source>
</evidence>
<dbReference type="Pfam" id="PF23539">
    <property type="entry name" value="DUF7134"/>
    <property type="match status" value="1"/>
</dbReference>
<keyword evidence="11" id="KW-1133">Transmembrane helix</keyword>
<evidence type="ECO:0000259" key="12">
    <source>
        <dbReference type="SMART" id="SM00387"/>
    </source>
</evidence>
<keyword evidence="14" id="KW-1185">Reference proteome</keyword>
<keyword evidence="5" id="KW-0547">Nucleotide-binding</keyword>
<dbReference type="EC" id="2.7.13.3" evidence="2"/>
<evidence type="ECO:0000313" key="14">
    <source>
        <dbReference type="Proteomes" id="UP001266099"/>
    </source>
</evidence>